<reference evidence="6" key="1">
    <citation type="journal article" date="2023" name="Insect Mol. Biol.">
        <title>Genome sequencing provides insights into the evolution of gene families encoding plant cell wall-degrading enzymes in longhorned beetles.</title>
        <authorList>
            <person name="Shin N.R."/>
            <person name="Okamura Y."/>
            <person name="Kirsch R."/>
            <person name="Pauchet Y."/>
        </authorList>
    </citation>
    <scope>NUCLEOTIDE SEQUENCE</scope>
    <source>
        <strain evidence="6">MMC_N1</strain>
    </source>
</reference>
<dbReference type="PANTHER" id="PTHR11412">
    <property type="entry name" value="MACROGLOBULIN / COMPLEMENT"/>
    <property type="match status" value="1"/>
</dbReference>
<dbReference type="Gene3D" id="2.60.40.10">
    <property type="entry name" value="Immunoglobulins"/>
    <property type="match status" value="1"/>
</dbReference>
<dbReference type="SMART" id="SM01419">
    <property type="entry name" value="Thiol-ester_cl"/>
    <property type="match status" value="1"/>
</dbReference>
<evidence type="ECO:0000256" key="4">
    <source>
        <dbReference type="ARBA" id="ARBA00023157"/>
    </source>
</evidence>
<evidence type="ECO:0000313" key="7">
    <source>
        <dbReference type="Proteomes" id="UP001162164"/>
    </source>
</evidence>
<dbReference type="InterPro" id="IPR050473">
    <property type="entry name" value="A2M/Complement_sys"/>
</dbReference>
<evidence type="ECO:0000259" key="5">
    <source>
        <dbReference type="SMART" id="SM01360"/>
    </source>
</evidence>
<keyword evidence="7" id="KW-1185">Reference proteome</keyword>
<feature type="domain" description="Alpha-2-macroglobulin" evidence="5">
    <location>
        <begin position="31"/>
        <end position="119"/>
    </location>
</feature>
<proteinExistence type="inferred from homology"/>
<keyword evidence="3" id="KW-0722">Serine protease inhibitor</keyword>
<dbReference type="InterPro" id="IPR014756">
    <property type="entry name" value="Ig_E-set"/>
</dbReference>
<evidence type="ECO:0000256" key="2">
    <source>
        <dbReference type="ARBA" id="ARBA00022690"/>
    </source>
</evidence>
<dbReference type="Gene3D" id="2.20.130.20">
    <property type="match status" value="1"/>
</dbReference>
<dbReference type="Pfam" id="PF00207">
    <property type="entry name" value="A2M"/>
    <property type="match status" value="1"/>
</dbReference>
<dbReference type="Proteomes" id="UP001162164">
    <property type="component" value="Unassembled WGS sequence"/>
</dbReference>
<evidence type="ECO:0000256" key="1">
    <source>
        <dbReference type="ARBA" id="ARBA00010952"/>
    </source>
</evidence>
<dbReference type="SUPFAM" id="SSF48239">
    <property type="entry name" value="Terpenoid cyclases/Protein prenyltransferases"/>
    <property type="match status" value="1"/>
</dbReference>
<name>A0ABQ9JLE5_9CUCU</name>
<dbReference type="InterPro" id="IPR013783">
    <property type="entry name" value="Ig-like_fold"/>
</dbReference>
<dbReference type="Pfam" id="PF07678">
    <property type="entry name" value="TED_complement"/>
    <property type="match status" value="1"/>
</dbReference>
<dbReference type="SMART" id="SM01360">
    <property type="entry name" value="A2M"/>
    <property type="match status" value="1"/>
</dbReference>
<gene>
    <name evidence="6" type="ORF">NQ317_015965</name>
</gene>
<keyword evidence="2" id="KW-0646">Protease inhibitor</keyword>
<dbReference type="InterPro" id="IPR008930">
    <property type="entry name" value="Terpenoid_cyclase/PrenylTrfase"/>
</dbReference>
<dbReference type="InterPro" id="IPR047565">
    <property type="entry name" value="Alpha-macroglob_thiol-ester_cl"/>
</dbReference>
<dbReference type="PROSITE" id="PS00477">
    <property type="entry name" value="ALPHA_2_MACROGLOBULIN"/>
    <property type="match status" value="1"/>
</dbReference>
<evidence type="ECO:0000313" key="6">
    <source>
        <dbReference type="EMBL" id="KAJ8978717.1"/>
    </source>
</evidence>
<organism evidence="6 7">
    <name type="scientific">Molorchus minor</name>
    <dbReference type="NCBI Taxonomy" id="1323400"/>
    <lineage>
        <taxon>Eukaryota</taxon>
        <taxon>Metazoa</taxon>
        <taxon>Ecdysozoa</taxon>
        <taxon>Arthropoda</taxon>
        <taxon>Hexapoda</taxon>
        <taxon>Insecta</taxon>
        <taxon>Pterygota</taxon>
        <taxon>Neoptera</taxon>
        <taxon>Endopterygota</taxon>
        <taxon>Coleoptera</taxon>
        <taxon>Polyphaga</taxon>
        <taxon>Cucujiformia</taxon>
        <taxon>Chrysomeloidea</taxon>
        <taxon>Cerambycidae</taxon>
        <taxon>Lamiinae</taxon>
        <taxon>Monochamini</taxon>
        <taxon>Molorchus</taxon>
    </lineage>
</organism>
<evidence type="ECO:0000256" key="3">
    <source>
        <dbReference type="ARBA" id="ARBA00022900"/>
    </source>
</evidence>
<dbReference type="InterPro" id="IPR011626">
    <property type="entry name" value="Alpha-macroglobulin_TED"/>
</dbReference>
<dbReference type="EMBL" id="JAPWTJ010000409">
    <property type="protein sequence ID" value="KAJ8978717.1"/>
    <property type="molecule type" value="Genomic_DNA"/>
</dbReference>
<comment type="similarity">
    <text evidence="1">Belongs to the protease inhibitor I39 (alpha-2-macroglobulin) family.</text>
</comment>
<accession>A0ABQ9JLE5</accession>
<keyword evidence="4" id="KW-1015">Disulfide bond</keyword>
<protein>
    <recommendedName>
        <fullName evidence="5">Alpha-2-macroglobulin domain-containing protein</fullName>
    </recommendedName>
</protein>
<dbReference type="PANTHER" id="PTHR11412:SF171">
    <property type="entry name" value="PREGNANCY ZONE PROTEIN-LIKE PROTEIN"/>
    <property type="match status" value="1"/>
</dbReference>
<dbReference type="SUPFAM" id="SSF81296">
    <property type="entry name" value="E set domains"/>
    <property type="match status" value="1"/>
</dbReference>
<comment type="caution">
    <text evidence="6">The sequence shown here is derived from an EMBL/GenBank/DDBJ whole genome shotgun (WGS) entry which is preliminary data.</text>
</comment>
<dbReference type="Gene3D" id="1.50.10.20">
    <property type="match status" value="1"/>
</dbReference>
<dbReference type="InterPro" id="IPR001599">
    <property type="entry name" value="Macroglobln_a2"/>
</dbReference>
<sequence>MGTVEVQFLTGQYEDQNEEKAVTMRSYFPETWLWELIPVSDQVQVKRHLPHTITNWVTNVLCISDDAGVGFSEEFELRSFQSFFVEIITPYSVKRGETFYLYIHISNYLSYKFPVRITLRLSDGLVLEKPKEEPSLSYCLAANNTYTHMFKIKGTKIGSVNATVLAESDNQYPEDCGPETIVFQRDIFLKTFQVESEGYPITITKSALLCASDPNTSNNISWQILTPKEKIIGTEKTHISLNADLLGPTIEKLEQLLDIPSGCGEQVMASIAPNLYVLKYLNSTNALKLSVRHRIIRNLKVGYQRILNYAHKDGSFSAFGYHDPNGSMFLTAFVVRTLEEAKKYIYVDQRVIDKAVTWIFDHQLENGCFNTMLHVFQDMGGTSKENSTAGLTAYVLISLMEADISIPKSVQTNAKYCIRSQHNPDKYTLAISCYALFKVNFYTSY</sequence>
<dbReference type="InterPro" id="IPR019742">
    <property type="entry name" value="MacrogloblnA2_CS"/>
</dbReference>